<protein>
    <submittedName>
        <fullName evidence="6">GTPase IMAP family member 8-like</fullName>
    </submittedName>
</protein>
<proteinExistence type="inferred from homology"/>
<sequence length="248" mass="28421">MTYKHYTLQCEAKPVTNYPKSVCRENGVVESSTETVTEYGTCGVEREIVVIDTPPILDPSDEMTAEHVLQEIGKGKSIANAESRGIDAIIFTLNANDRLTKEHDASVEWLRHYFGDDNLSKYGIVLVTRKDQLDEDNLSVKDFLLETPPSVRGLLKRIDNRVVAFANNSRDNDVRQTQVSELLFMVNRMRKENIDPLLYMGGNEENVLQMERRCRRSVNEPSSGLVQYLSSGLYRLYHYVLDYTRYGR</sequence>
<dbReference type="Pfam" id="PF04548">
    <property type="entry name" value="AIG1"/>
    <property type="match status" value="1"/>
</dbReference>
<accession>A0ABM0N089</accession>
<evidence type="ECO:0000313" key="6">
    <source>
        <dbReference type="RefSeq" id="XP_006825680.1"/>
    </source>
</evidence>
<dbReference type="InterPro" id="IPR027417">
    <property type="entry name" value="P-loop_NTPase"/>
</dbReference>
<evidence type="ECO:0000256" key="3">
    <source>
        <dbReference type="ARBA" id="ARBA00023134"/>
    </source>
</evidence>
<dbReference type="PROSITE" id="PS51720">
    <property type="entry name" value="G_AIG1"/>
    <property type="match status" value="1"/>
</dbReference>
<dbReference type="Proteomes" id="UP000694865">
    <property type="component" value="Unplaced"/>
</dbReference>
<gene>
    <name evidence="6" type="primary">LOC100377550</name>
</gene>
<evidence type="ECO:0000256" key="1">
    <source>
        <dbReference type="ARBA" id="ARBA00008535"/>
    </source>
</evidence>
<organism evidence="5 6">
    <name type="scientific">Saccoglossus kowalevskii</name>
    <name type="common">Acorn worm</name>
    <dbReference type="NCBI Taxonomy" id="10224"/>
    <lineage>
        <taxon>Eukaryota</taxon>
        <taxon>Metazoa</taxon>
        <taxon>Hemichordata</taxon>
        <taxon>Enteropneusta</taxon>
        <taxon>Harrimaniidae</taxon>
        <taxon>Saccoglossus</taxon>
    </lineage>
</organism>
<dbReference type="GeneID" id="100377550"/>
<feature type="domain" description="AIG1-type G" evidence="4">
    <location>
        <begin position="1"/>
        <end position="208"/>
    </location>
</feature>
<evidence type="ECO:0000313" key="5">
    <source>
        <dbReference type="Proteomes" id="UP000694865"/>
    </source>
</evidence>
<keyword evidence="5" id="KW-1185">Reference proteome</keyword>
<evidence type="ECO:0000259" key="4">
    <source>
        <dbReference type="PROSITE" id="PS51720"/>
    </source>
</evidence>
<dbReference type="InterPro" id="IPR045058">
    <property type="entry name" value="GIMA/IAN/Toc"/>
</dbReference>
<keyword evidence="3" id="KW-0342">GTP-binding</keyword>
<dbReference type="InterPro" id="IPR006703">
    <property type="entry name" value="G_AIG1"/>
</dbReference>
<evidence type="ECO:0000256" key="2">
    <source>
        <dbReference type="ARBA" id="ARBA00022741"/>
    </source>
</evidence>
<dbReference type="SUPFAM" id="SSF52540">
    <property type="entry name" value="P-loop containing nucleoside triphosphate hydrolases"/>
    <property type="match status" value="1"/>
</dbReference>
<dbReference type="PANTHER" id="PTHR10903">
    <property type="entry name" value="GTPASE, IMAP FAMILY MEMBER-RELATED"/>
    <property type="match status" value="1"/>
</dbReference>
<dbReference type="Gene3D" id="3.40.50.300">
    <property type="entry name" value="P-loop containing nucleotide triphosphate hydrolases"/>
    <property type="match status" value="1"/>
</dbReference>
<keyword evidence="2" id="KW-0547">Nucleotide-binding</keyword>
<reference evidence="6" key="1">
    <citation type="submission" date="2025-08" db="UniProtKB">
        <authorList>
            <consortium name="RefSeq"/>
        </authorList>
    </citation>
    <scope>IDENTIFICATION</scope>
    <source>
        <tissue evidence="6">Testes</tissue>
    </source>
</reference>
<dbReference type="RefSeq" id="XP_006825680.1">
    <property type="nucleotide sequence ID" value="XM_006825617.1"/>
</dbReference>
<comment type="similarity">
    <text evidence="1">Belongs to the TRAFAC class TrmE-Era-EngA-EngB-Septin-like GTPase superfamily. AIG1/Toc34/Toc159-like paraseptin GTPase family. IAN subfamily.</text>
</comment>
<name>A0ABM0N089_SACKO</name>
<dbReference type="PANTHER" id="PTHR10903:SF184">
    <property type="entry name" value="GTP-BINDING PROTEIN A"/>
    <property type="match status" value="1"/>
</dbReference>